<evidence type="ECO:0000256" key="2">
    <source>
        <dbReference type="ARBA" id="ARBA00022898"/>
    </source>
</evidence>
<evidence type="ECO:0000259" key="5">
    <source>
        <dbReference type="Pfam" id="PF00266"/>
    </source>
</evidence>
<protein>
    <submittedName>
        <fullName evidence="6">Cysteine desulfurase</fullName>
    </submittedName>
</protein>
<reference evidence="6 7" key="1">
    <citation type="submission" date="2007-06" db="EMBL/GenBank/DDBJ databases">
        <authorList>
            <person name="Shimkets L."/>
            <person name="Ferriera S."/>
            <person name="Johnson J."/>
            <person name="Kravitz S."/>
            <person name="Beeson K."/>
            <person name="Sutton G."/>
            <person name="Rogers Y.-H."/>
            <person name="Friedman R."/>
            <person name="Frazier M."/>
            <person name="Venter J.C."/>
        </authorList>
    </citation>
    <scope>NUCLEOTIDE SEQUENCE [LARGE SCALE GENOMIC DNA]</scope>
    <source>
        <strain evidence="6 7">SIR-1</strain>
    </source>
</reference>
<accession>A6GKF0</accession>
<comment type="caution">
    <text evidence="6">The sequence shown here is derived from an EMBL/GenBank/DDBJ whole genome shotgun (WGS) entry which is preliminary data.</text>
</comment>
<feature type="domain" description="Aminotransferase class V" evidence="5">
    <location>
        <begin position="39"/>
        <end position="367"/>
    </location>
</feature>
<evidence type="ECO:0000256" key="3">
    <source>
        <dbReference type="RuleBase" id="RU004075"/>
    </source>
</evidence>
<evidence type="ECO:0000313" key="7">
    <source>
        <dbReference type="Proteomes" id="UP000005801"/>
    </source>
</evidence>
<sequence>MPRATYLNHAGTSWPKPAPVREAVIAALDHGPEGGQTLGWAERFDRDHRAVAAAFGVADPARLLLTPGCTSALAVAIADLPWEPGERVLTSAWEHDALLRPVLALAARGVEHRVIPPVDGDPDAPLDLDRLESELGAGRVRLVALTGAANVTGALLPVAEVSALAHAHGAAVLLDAAQLAGWIELDVGGPALGVDMLAFAGHKGPQAPWGVGGLWVSPRLELAPPRSAAHALVARRLGRVRPTMAGYCDTGSVDRLALAGLVAGLEWLAAAARADRLARARAVVDRLAEGLRERGDATLHGPARSELRVPTLAFSLRGRSPEAVAEHLHARGVVASGGRQCAPMAHATLGTPGGVVRVSAGPSTTIEAAARTLAALEGLPVLP</sequence>
<dbReference type="InterPro" id="IPR015422">
    <property type="entry name" value="PyrdxlP-dep_Trfase_small"/>
</dbReference>
<dbReference type="PANTHER" id="PTHR43586">
    <property type="entry name" value="CYSTEINE DESULFURASE"/>
    <property type="match status" value="1"/>
</dbReference>
<dbReference type="Proteomes" id="UP000005801">
    <property type="component" value="Unassembled WGS sequence"/>
</dbReference>
<dbReference type="AlphaFoldDB" id="A6GKF0"/>
<dbReference type="InterPro" id="IPR015424">
    <property type="entry name" value="PyrdxlP-dep_Trfase"/>
</dbReference>
<comment type="cofactor">
    <cofactor evidence="1 4">
        <name>pyridoxal 5'-phosphate</name>
        <dbReference type="ChEBI" id="CHEBI:597326"/>
    </cofactor>
</comment>
<dbReference type="PANTHER" id="PTHR43586:SF4">
    <property type="entry name" value="ISOPENICILLIN N EPIMERASE"/>
    <property type="match status" value="1"/>
</dbReference>
<comment type="similarity">
    <text evidence="3">Belongs to the class-V pyridoxal-phosphate-dependent aminotransferase family.</text>
</comment>
<dbReference type="Pfam" id="PF00266">
    <property type="entry name" value="Aminotran_5"/>
    <property type="match status" value="1"/>
</dbReference>
<dbReference type="SUPFAM" id="SSF53383">
    <property type="entry name" value="PLP-dependent transferases"/>
    <property type="match status" value="1"/>
</dbReference>
<dbReference type="Gene3D" id="3.40.640.10">
    <property type="entry name" value="Type I PLP-dependent aspartate aminotransferase-like (Major domain)"/>
    <property type="match status" value="1"/>
</dbReference>
<evidence type="ECO:0000256" key="4">
    <source>
        <dbReference type="RuleBase" id="RU004504"/>
    </source>
</evidence>
<dbReference type="InterPro" id="IPR020578">
    <property type="entry name" value="Aminotrans_V_PyrdxlP_BS"/>
</dbReference>
<dbReference type="InterPro" id="IPR000192">
    <property type="entry name" value="Aminotrans_V_dom"/>
</dbReference>
<name>A6GKF0_9BACT</name>
<organism evidence="6 7">
    <name type="scientific">Plesiocystis pacifica SIR-1</name>
    <dbReference type="NCBI Taxonomy" id="391625"/>
    <lineage>
        <taxon>Bacteria</taxon>
        <taxon>Pseudomonadati</taxon>
        <taxon>Myxococcota</taxon>
        <taxon>Polyangia</taxon>
        <taxon>Nannocystales</taxon>
        <taxon>Nannocystaceae</taxon>
        <taxon>Plesiocystis</taxon>
    </lineage>
</organism>
<dbReference type="Gene3D" id="3.90.1150.10">
    <property type="entry name" value="Aspartate Aminotransferase, domain 1"/>
    <property type="match status" value="1"/>
</dbReference>
<dbReference type="EMBL" id="ABCS01000193">
    <property type="protein sequence ID" value="EDM73652.1"/>
    <property type="molecule type" value="Genomic_DNA"/>
</dbReference>
<evidence type="ECO:0000256" key="1">
    <source>
        <dbReference type="ARBA" id="ARBA00001933"/>
    </source>
</evidence>
<dbReference type="PROSITE" id="PS00595">
    <property type="entry name" value="AA_TRANSFER_CLASS_5"/>
    <property type="match status" value="1"/>
</dbReference>
<dbReference type="eggNOG" id="COG0520">
    <property type="taxonomic scope" value="Bacteria"/>
</dbReference>
<proteinExistence type="inferred from homology"/>
<keyword evidence="7" id="KW-1185">Reference proteome</keyword>
<gene>
    <name evidence="6" type="ORF">PPSIR1_02668</name>
</gene>
<dbReference type="RefSeq" id="WP_006977186.1">
    <property type="nucleotide sequence ID" value="NZ_ABCS01000193.1"/>
</dbReference>
<dbReference type="InterPro" id="IPR015421">
    <property type="entry name" value="PyrdxlP-dep_Trfase_major"/>
</dbReference>
<dbReference type="STRING" id="391625.PPSIR1_02668"/>
<dbReference type="OrthoDB" id="9808002at2"/>
<evidence type="ECO:0000313" key="6">
    <source>
        <dbReference type="EMBL" id="EDM73652.1"/>
    </source>
</evidence>
<keyword evidence="2" id="KW-0663">Pyridoxal phosphate</keyword>